<dbReference type="Gene3D" id="3.30.800.10">
    <property type="entry name" value="Phosphatidylinositol Phosphate Kinase II Beta"/>
    <property type="match status" value="1"/>
</dbReference>
<feature type="compositionally biased region" description="Basic and acidic residues" evidence="6">
    <location>
        <begin position="25"/>
        <end position="36"/>
    </location>
</feature>
<dbReference type="InterPro" id="IPR027484">
    <property type="entry name" value="PInositol-4-P-5-kinase_N"/>
</dbReference>
<feature type="compositionally biased region" description="Low complexity" evidence="6">
    <location>
        <begin position="538"/>
        <end position="547"/>
    </location>
</feature>
<dbReference type="GO" id="GO:0033897">
    <property type="term" value="F:ribonuclease T2 activity"/>
    <property type="evidence" value="ECO:0007669"/>
    <property type="project" value="InterPro"/>
</dbReference>
<dbReference type="SMART" id="SM00698">
    <property type="entry name" value="MORN"/>
    <property type="match status" value="3"/>
</dbReference>
<dbReference type="PANTHER" id="PTHR23086">
    <property type="entry name" value="PHOSPHATIDYLINOSITOL-4-PHOSPHATE 5-KINASE"/>
    <property type="match status" value="1"/>
</dbReference>
<dbReference type="SMART" id="SM00330">
    <property type="entry name" value="PIPKc"/>
    <property type="match status" value="1"/>
</dbReference>
<feature type="region of interest" description="Disordered" evidence="6">
    <location>
        <begin position="792"/>
        <end position="864"/>
    </location>
</feature>
<keyword evidence="4" id="KW-0808">Transferase</keyword>
<dbReference type="Gene3D" id="3.90.730.10">
    <property type="entry name" value="Ribonuclease T2-like"/>
    <property type="match status" value="2"/>
</dbReference>
<dbReference type="SUPFAM" id="SSF82185">
    <property type="entry name" value="Histone H3 K4-specific methyltransferase SET7/9 N-terminal domain"/>
    <property type="match status" value="1"/>
</dbReference>
<dbReference type="EC" id="2.7.1.68" evidence="2"/>
<dbReference type="GO" id="GO:0003723">
    <property type="term" value="F:RNA binding"/>
    <property type="evidence" value="ECO:0007669"/>
    <property type="project" value="InterPro"/>
</dbReference>
<keyword evidence="3" id="KW-0677">Repeat</keyword>
<dbReference type="PANTHER" id="PTHR23086:SF8">
    <property type="entry name" value="PHOSPHATIDYLINOSITOL 5-PHOSPHATE 4-KINASE, ISOFORM A"/>
    <property type="match status" value="1"/>
</dbReference>
<dbReference type="GO" id="GO:0005886">
    <property type="term" value="C:plasma membrane"/>
    <property type="evidence" value="ECO:0007669"/>
    <property type="project" value="TreeGrafter"/>
</dbReference>
<reference evidence="8 9" key="1">
    <citation type="journal article" date="2018" name="Plant J.">
        <title>Genome sequences of Chlorella sorokiniana UTEX 1602 and Micractinium conductrix SAG 241.80: implications to maltose excretion by a green alga.</title>
        <authorList>
            <person name="Arriola M.B."/>
            <person name="Velmurugan N."/>
            <person name="Zhang Y."/>
            <person name="Plunkett M.H."/>
            <person name="Hondzo H."/>
            <person name="Barney B.M."/>
        </authorList>
    </citation>
    <scope>NUCLEOTIDE SEQUENCE [LARGE SCALE GENOMIC DNA]</scope>
    <source>
        <strain evidence="8 9">SAG 241.80</strain>
    </source>
</reference>
<protein>
    <recommendedName>
        <fullName evidence="2">1-phosphatidylinositol-4-phosphate 5-kinase</fullName>
        <ecNumber evidence="2">2.7.1.68</ecNumber>
    </recommendedName>
</protein>
<feature type="compositionally biased region" description="Pro residues" evidence="6">
    <location>
        <begin position="2768"/>
        <end position="2782"/>
    </location>
</feature>
<evidence type="ECO:0000256" key="3">
    <source>
        <dbReference type="ARBA" id="ARBA00022737"/>
    </source>
</evidence>
<dbReference type="InterPro" id="IPR027483">
    <property type="entry name" value="PInositol-4-P-4/5-kinase_C_sf"/>
</dbReference>
<proteinExistence type="inferred from homology"/>
<comment type="similarity">
    <text evidence="1 5">Belongs to the RNase T2 family.</text>
</comment>
<evidence type="ECO:0000256" key="2">
    <source>
        <dbReference type="ARBA" id="ARBA00012172"/>
    </source>
</evidence>
<feature type="compositionally biased region" description="Low complexity" evidence="6">
    <location>
        <begin position="706"/>
        <end position="723"/>
    </location>
</feature>
<feature type="compositionally biased region" description="Pro residues" evidence="6">
    <location>
        <begin position="2814"/>
        <end position="2832"/>
    </location>
</feature>
<dbReference type="Proteomes" id="UP000239649">
    <property type="component" value="Unassembled WGS sequence"/>
</dbReference>
<keyword evidence="4" id="KW-0547">Nucleotide-binding</keyword>
<evidence type="ECO:0000313" key="9">
    <source>
        <dbReference type="Proteomes" id="UP000239649"/>
    </source>
</evidence>
<feature type="region of interest" description="Disordered" evidence="6">
    <location>
        <begin position="176"/>
        <end position="195"/>
    </location>
</feature>
<evidence type="ECO:0000256" key="6">
    <source>
        <dbReference type="SAM" id="MobiDB-lite"/>
    </source>
</evidence>
<accession>A0A2P6VRG5</accession>
<dbReference type="STRING" id="554055.A0A2P6VRG5"/>
<dbReference type="GO" id="GO:0046854">
    <property type="term" value="P:phosphatidylinositol phosphate biosynthetic process"/>
    <property type="evidence" value="ECO:0007669"/>
    <property type="project" value="TreeGrafter"/>
</dbReference>
<evidence type="ECO:0000256" key="5">
    <source>
        <dbReference type="RuleBase" id="RU004328"/>
    </source>
</evidence>
<dbReference type="OrthoDB" id="517189at2759"/>
<feature type="region of interest" description="Disordered" evidence="6">
    <location>
        <begin position="2695"/>
        <end position="2840"/>
    </location>
</feature>
<feature type="compositionally biased region" description="Acidic residues" evidence="6">
    <location>
        <begin position="2783"/>
        <end position="2795"/>
    </location>
</feature>
<dbReference type="SUPFAM" id="SSF56104">
    <property type="entry name" value="SAICAR synthase-like"/>
    <property type="match status" value="2"/>
</dbReference>
<feature type="region of interest" description="Disordered" evidence="6">
    <location>
        <begin position="689"/>
        <end position="733"/>
    </location>
</feature>
<feature type="region of interest" description="Disordered" evidence="6">
    <location>
        <begin position="508"/>
        <end position="547"/>
    </location>
</feature>
<feature type="region of interest" description="Disordered" evidence="6">
    <location>
        <begin position="1584"/>
        <end position="1606"/>
    </location>
</feature>
<keyword evidence="4" id="KW-0067">ATP-binding</keyword>
<evidence type="ECO:0000259" key="7">
    <source>
        <dbReference type="PROSITE" id="PS51455"/>
    </source>
</evidence>
<sequence>MADAVLPARIEGSAAAAAAAAAAAEEHVPPDGELHCEPSPPRRPAAAPPAWHGVPDGTHQVRFADGSAYFGEWRGGRMHGRGVFCWPAGERYEGEWQEGQEGGAGCFYAPGRGTYYGAWQGGQMHGKCVYTPEPPGAAGEQPEDGLAPPPVVFLQTWDQGRLLREQVLRVAHKDVERRQQQRKAGRKQAKLEAKQLTYRPPKPGEAVYKGHRSYDLMRELQLGITFGVAQAGLAAPTGELGPRDFRQETSQHFPPGSETPAFRWKDYAPRVFQRLRQGFGIDNSDYLLSLTGDAALRLLGSPGKSGSVFFLSDDDRFLVKTVHKEEMRLLLELIPRYYRHVRANPATLLVHFYGVHRVTPLLGRRVRFIVMGSVLPFDLRLHRRYDLKGSSHKRTVGPARATNAHATLKDLDVDMQLVLPPRLHAALLRQLRRDLELLERLHVIDYSLLLGVHFLRWGNAAWYPPFADWPAPQGQGDAAGCPGGCGVQLMTAAAAAADVAAGRNGGDGLAGSAGSSPPVTPSNGAAAEAPQQLPPTRQAPQGATGAAAAAPLPQLMRNLRRVASIDAANELAAMISAAGLVRGTEQQQQAQQQIEQQQLAQQIEQQPLQQQAPQKQQQQQQGLPADDPPPAAAAARLLQSANLSRLQARRSASAALQYASEGCCAPAPGTEAPACLPPAPKLPAIAESAESGPYGSARSGSDGTLSRMPSSSSGESSVDKQGSGSRGGHSKASAWMGEAERLAAQVATQHNFAAPAEAYSDDGGHAAGGGWWLDGAACGLGGVACLGPGGVPQGESWSRSPPLPPPLPLSQLEGLDGGGVTPPLQAGRQGSIGRSSIEVEGVQPPPAQQQQQPPRQFDAAAGAQQQQQQAQLGRLLSLRRGADEPESLGRAVPAVAVRRAADGSTQCEPVLLYLGVIDFLQDYTLRKHLERFAKAAVWGGDAVSVAAPGAYSRRFMRAVQGLLGSSTAQQTAIRPQLRSGGLSIRSVYLWTDGRSSRRSSRCGMRLSVAASALVLLALVPARATEEGPAFLLLDSAWSPSFCWQSAQNKTPCPDQPWASFAVQGLVPYTVDGDGGSPYGSDCGEVPEDFLQQLIDIGPQMECWMPSFLEPDDESWRKGWKQWGSCAGFDNLTAYFNFTLAAAQQYDANALVAGLASQCGAGLALEDLVAAAKEAFAAKPWLACDAAGHLLSVQVCLVRNETSGAPQAVDCPAERDWQDMTGQKCGDVLTLPLGIEMPTTCAAPASPCNSVPSLPSACAKAVVLPENTTVGDIQGQFDVSWPRISWLNPTIPANATDLLANTTICLSNGPTPNLTLLAEPTTTPDWLPPWTDPAARQRCLLVQCGTDSPPPEFYANATLCGGNGTSSTLLGAALGNQMTGACGQPCMYNPNPQQGDDAVTAWRWDYDKACWMQDTRRVQSCPLGSDGASATVLTAELLVRQRLFTTYLANATAGATDLPADYSAQVQSAWDSFYASTFPPEDPTGDDAHDALGRQLNYGFAANSTGATLLSLPSADPLAQVQAAFAEQSRANDCQRATSAGFNSSACLCNTTLAYLHCNALAAAEAAAAIETALSTTAVTVDPAALKPDPSAQCSNPLDGEADDPLDTRNQRDLLDFMTNPDSEAPQQCCFTFGLGTPGVAASLCLQPGTNVAGDVAGSPVTQAASYQLPVCSYQDPLGTYGRDGVSQLLSEGVAGMSASLCLQGGGAVPALALLAPWFGPGVSIKDGRLCATGLSLTYTPLKAYSDSGLYEGPPDNVGVQLALDGYLAFKLVDALPHTPACLSSEKSQTLGSVVACTPTCQLNTWAFQGFKWAVTSGSDLFGWSRSQPLVQQSQWVDPQCTEGAGGDRVALGTWAMPPTLAWAAAALLLVLAPARAAQDAPDFLRMDSVWSPSFCWQSAQKKKPCRLQPWASFSVQGLVPFSVGGDGGSPYDSECGEPPADFLQQLVDIGPQMECWMPSFLEPDDESWRKGWKQWGSCAGFDNVTAYFNFTLAAAQQYDANALVAGLASQCGAGLARRELAAAAKTAFDAEPWLACDAAGHLLSVQVCLVRSETSGAPQAVDCPAERDWQDTTGQECGELLTLPLGIEMPASCPRPASPCNSVPSLASACAEAIVLPVNKTIEEDAFDVRWPRISWLNPTVPANATAVPAGTTMCLTNGPTPPLTILAEPTATPGWLPPWTDPAARQRCLLAQCGCSSPPPQSYANATLCGSNGIVSSALLAAALGNQMTSACGQPCMYNPNPQQGDDAVTAWRWDYDNSCWMQDTRRVQSCPLGSRAASATAASVELLVRQRLFTTYLAEMTDGATDLPANYTTEVQATWDAFHASTFPPDDPTGNCAHEALGRQLNDGFAAASTGAALLGLPSADPLARVQAAFAEQSRANDCQRATFTGFNSSACLCNTTLPYLHCNALAAVEAAAAIEAALSTTAVAVDPAALKPDPSAQCSNPLDGEADDPLDARNQPDLLDFFTNRTAEAPQQCCFTFGLGAPGVTASLCLQSGTNVTADVADSPVTQAASYQLPVCSYQDPLGTYGRDGVNELLSKNGVDMSTSLCLQGGGAVPALAPLSPWFGPGVSIKDGRLCATGLSLTYTPLKAYSNSGLYEGPPDDVGVQLALDGYLAFKLVDALPHTPACLSSEKSQTLDSVVACTPVCQLNAWGFQGFEWAVTSGSDLFGWSRSQPLVQESQWVDPQCTEGFTLFKGGDIPACPPPPPSPPPPSPPPPSPPPPVPSPSPPPESPTPKSPTPESPEPESPEPESPEPESPEPESPEPQSPSPSPSPEADPSPEPEPSPEQEAEPSPSPDLSIAEDRAGPPSKAPAPAPATTPTPAPAPGPLSEEDEE</sequence>
<dbReference type="InterPro" id="IPR002498">
    <property type="entry name" value="PInositol-4-P-4/5-kinase_core"/>
</dbReference>
<dbReference type="InterPro" id="IPR001568">
    <property type="entry name" value="RNase_T2-like"/>
</dbReference>
<dbReference type="PROSITE" id="PS51455">
    <property type="entry name" value="PIPK"/>
    <property type="match status" value="1"/>
</dbReference>
<gene>
    <name evidence="8" type="primary">g3</name>
    <name evidence="8" type="ORF">C2E20_0003</name>
</gene>
<dbReference type="Gene3D" id="3.30.810.10">
    <property type="entry name" value="2-Layer Sandwich"/>
    <property type="match status" value="2"/>
</dbReference>
<dbReference type="Gene3D" id="2.20.110.10">
    <property type="entry name" value="Histone H3 K4-specific methyltransferase SET7/9 N-terminal domain"/>
    <property type="match status" value="1"/>
</dbReference>
<feature type="compositionally biased region" description="Acidic residues" evidence="6">
    <location>
        <begin position="2748"/>
        <end position="2767"/>
    </location>
</feature>
<keyword evidence="9" id="KW-1185">Reference proteome</keyword>
<keyword evidence="4" id="KW-0418">Kinase</keyword>
<feature type="compositionally biased region" description="Pro residues" evidence="6">
    <location>
        <begin position="2706"/>
        <end position="2747"/>
    </location>
</feature>
<name>A0A2P6VRG5_9CHLO</name>
<dbReference type="EMBL" id="LHPF02000001">
    <property type="protein sequence ID" value="PSC76693.1"/>
    <property type="molecule type" value="Genomic_DNA"/>
</dbReference>
<feature type="domain" description="PIPK" evidence="7">
    <location>
        <begin position="200"/>
        <end position="963"/>
    </location>
</feature>
<feature type="region of interest" description="Disordered" evidence="6">
    <location>
        <begin position="25"/>
        <end position="57"/>
    </location>
</feature>
<dbReference type="PRINTS" id="PR01217">
    <property type="entry name" value="PRICHEXTENSN"/>
</dbReference>
<evidence type="ECO:0000256" key="1">
    <source>
        <dbReference type="ARBA" id="ARBA00007469"/>
    </source>
</evidence>
<dbReference type="InterPro" id="IPR003409">
    <property type="entry name" value="MORN"/>
</dbReference>
<feature type="compositionally biased region" description="Pro residues" evidence="6">
    <location>
        <begin position="38"/>
        <end position="47"/>
    </location>
</feature>
<evidence type="ECO:0000313" key="8">
    <source>
        <dbReference type="EMBL" id="PSC76693.1"/>
    </source>
</evidence>
<feature type="compositionally biased region" description="Low complexity" evidence="6">
    <location>
        <begin position="605"/>
        <end position="625"/>
    </location>
</feature>
<dbReference type="InterPro" id="IPR023610">
    <property type="entry name" value="PInositol-4/5-P-5/4-kinase"/>
</dbReference>
<evidence type="ECO:0000256" key="4">
    <source>
        <dbReference type="PROSITE-ProRule" id="PRU00781"/>
    </source>
</evidence>
<dbReference type="Pfam" id="PF01504">
    <property type="entry name" value="PIP5K"/>
    <property type="match status" value="2"/>
</dbReference>
<dbReference type="InterPro" id="IPR036430">
    <property type="entry name" value="RNase_T2-like_sf"/>
</dbReference>
<dbReference type="Pfam" id="PF02493">
    <property type="entry name" value="MORN"/>
    <property type="match status" value="3"/>
</dbReference>
<feature type="compositionally biased region" description="Low complexity" evidence="6">
    <location>
        <begin position="848"/>
        <end position="864"/>
    </location>
</feature>
<dbReference type="GO" id="GO:0005524">
    <property type="term" value="F:ATP binding"/>
    <property type="evidence" value="ECO:0007669"/>
    <property type="project" value="UniProtKB-UniRule"/>
</dbReference>
<dbReference type="SUPFAM" id="SSF55895">
    <property type="entry name" value="Ribonuclease Rh-like"/>
    <property type="match status" value="2"/>
</dbReference>
<comment type="caution">
    <text evidence="8">The sequence shown here is derived from an EMBL/GenBank/DDBJ whole genome shotgun (WGS) entry which is preliminary data.</text>
</comment>
<dbReference type="Pfam" id="PF00445">
    <property type="entry name" value="Ribonuclease_T2"/>
    <property type="match status" value="2"/>
</dbReference>
<organism evidence="8 9">
    <name type="scientific">Micractinium conductrix</name>
    <dbReference type="NCBI Taxonomy" id="554055"/>
    <lineage>
        <taxon>Eukaryota</taxon>
        <taxon>Viridiplantae</taxon>
        <taxon>Chlorophyta</taxon>
        <taxon>core chlorophytes</taxon>
        <taxon>Trebouxiophyceae</taxon>
        <taxon>Chlorellales</taxon>
        <taxon>Chlorellaceae</taxon>
        <taxon>Chlorella clade</taxon>
        <taxon>Micractinium</taxon>
    </lineage>
</organism>
<feature type="region of interest" description="Disordered" evidence="6">
    <location>
        <begin position="605"/>
        <end position="631"/>
    </location>
</feature>
<dbReference type="GO" id="GO:0016308">
    <property type="term" value="F:1-phosphatidylinositol-4-phosphate 5-kinase activity"/>
    <property type="evidence" value="ECO:0007669"/>
    <property type="project" value="UniProtKB-EC"/>
</dbReference>